<protein>
    <recommendedName>
        <fullName evidence="2">PAC2 family protein</fullName>
    </recommendedName>
</protein>
<gene>
    <name evidence="1" type="ORF">LCGC14_2056010</name>
</gene>
<proteinExistence type="predicted"/>
<name>A0A0F9EMR7_9ZZZZ</name>
<organism evidence="1">
    <name type="scientific">marine sediment metagenome</name>
    <dbReference type="NCBI Taxonomy" id="412755"/>
    <lineage>
        <taxon>unclassified sequences</taxon>
        <taxon>metagenomes</taxon>
        <taxon>ecological metagenomes</taxon>
    </lineage>
</organism>
<dbReference type="Pfam" id="PF09754">
    <property type="entry name" value="PAC2"/>
    <property type="match status" value="1"/>
</dbReference>
<dbReference type="PANTHER" id="PTHR35610:SF7">
    <property type="entry name" value="3-ISOPROPYLMALATE DEHYDRATASE"/>
    <property type="match status" value="1"/>
</dbReference>
<evidence type="ECO:0000313" key="1">
    <source>
        <dbReference type="EMBL" id="KKL75324.1"/>
    </source>
</evidence>
<dbReference type="EMBL" id="LAZR01024382">
    <property type="protein sequence ID" value="KKL75324.1"/>
    <property type="molecule type" value="Genomic_DNA"/>
</dbReference>
<comment type="caution">
    <text evidence="1">The sequence shown here is derived from an EMBL/GenBank/DDBJ whole genome shotgun (WGS) entry which is preliminary data.</text>
</comment>
<dbReference type="AlphaFoldDB" id="A0A0F9EMR7"/>
<accession>A0A0F9EMR7</accession>
<dbReference type="SUPFAM" id="SSF159659">
    <property type="entry name" value="Cgl1923-like"/>
    <property type="match status" value="1"/>
</dbReference>
<dbReference type="InterPro" id="IPR019151">
    <property type="entry name" value="Proteasome_assmbl_chaperone_2"/>
</dbReference>
<dbReference type="Gene3D" id="3.40.50.10900">
    <property type="entry name" value="PAC-like subunit"/>
    <property type="match status" value="1"/>
</dbReference>
<dbReference type="InterPro" id="IPR038389">
    <property type="entry name" value="PSMG2_sf"/>
</dbReference>
<reference evidence="1" key="1">
    <citation type="journal article" date="2015" name="Nature">
        <title>Complex archaea that bridge the gap between prokaryotes and eukaryotes.</title>
        <authorList>
            <person name="Spang A."/>
            <person name="Saw J.H."/>
            <person name="Jorgensen S.L."/>
            <person name="Zaremba-Niedzwiedzka K."/>
            <person name="Martijn J."/>
            <person name="Lind A.E."/>
            <person name="van Eijk R."/>
            <person name="Schleper C."/>
            <person name="Guy L."/>
            <person name="Ettema T.J."/>
        </authorList>
    </citation>
    <scope>NUCLEOTIDE SEQUENCE</scope>
</reference>
<feature type="non-terminal residue" evidence="1">
    <location>
        <position position="265"/>
    </location>
</feature>
<evidence type="ECO:0008006" key="2">
    <source>
        <dbReference type="Google" id="ProtNLM"/>
    </source>
</evidence>
<sequence length="265" mass="29708">MSEKEQGIQIEELPKLNNPILIAGFDGWGNALDISNGMSAYLIRKLKAEYFAKINPDIFYRYDENRPIANIKGGNLISLSPLGGSFYAARNDEGIHDLIILKANEPHLRWVQFVDDLLTLCENLSVETVITLGSMYDSVLHTDRIVSGISSNEDLFLKLKQKNIIPIDYQGPSAIHTLIHSEAQKRGMGSISLWSHCPYYLQDTTHFGILSHLGALLSFLGNFELDTKDLDAGWETLNEQIQLLINKNPKLQTIIGELKEAKVRG</sequence>
<dbReference type="PANTHER" id="PTHR35610">
    <property type="entry name" value="3-ISOPROPYLMALATE DEHYDRATASE-RELATED"/>
    <property type="match status" value="1"/>
</dbReference>